<protein>
    <recommendedName>
        <fullName evidence="8">Autophagy-related protein</fullName>
    </recommendedName>
</protein>
<keyword evidence="7 8" id="KW-0472">Membrane</keyword>
<evidence type="ECO:0000256" key="7">
    <source>
        <dbReference type="ARBA" id="ARBA00023136"/>
    </source>
</evidence>
<dbReference type="InterPro" id="IPR050495">
    <property type="entry name" value="ATG22/LtaA_families"/>
</dbReference>
<keyword evidence="4 8" id="KW-0812">Transmembrane</keyword>
<feature type="transmembrane region" description="Helical" evidence="8">
    <location>
        <begin position="465"/>
        <end position="490"/>
    </location>
</feature>
<name>A0A1Y1UNV9_9TREE</name>
<dbReference type="Pfam" id="PF11700">
    <property type="entry name" value="ATG22"/>
    <property type="match status" value="1"/>
</dbReference>
<dbReference type="Proteomes" id="UP000193218">
    <property type="component" value="Unassembled WGS sequence"/>
</dbReference>
<feature type="transmembrane region" description="Helical" evidence="8">
    <location>
        <begin position="496"/>
        <end position="515"/>
    </location>
</feature>
<dbReference type="SUPFAM" id="SSF103473">
    <property type="entry name" value="MFS general substrate transporter"/>
    <property type="match status" value="1"/>
</dbReference>
<feature type="transmembrane region" description="Helical" evidence="8">
    <location>
        <begin position="280"/>
        <end position="297"/>
    </location>
</feature>
<dbReference type="GO" id="GO:0005774">
    <property type="term" value="C:vacuolar membrane"/>
    <property type="evidence" value="ECO:0007669"/>
    <property type="project" value="UniProtKB-SubCell"/>
</dbReference>
<keyword evidence="8" id="KW-0926">Vacuole</keyword>
<comment type="similarity">
    <text evidence="2 8">Belongs to the ATG22 family.</text>
</comment>
<proteinExistence type="inferred from homology"/>
<organism evidence="9 10">
    <name type="scientific">Kockovaella imperatae</name>
    <dbReference type="NCBI Taxonomy" id="4999"/>
    <lineage>
        <taxon>Eukaryota</taxon>
        <taxon>Fungi</taxon>
        <taxon>Dikarya</taxon>
        <taxon>Basidiomycota</taxon>
        <taxon>Agaricomycotina</taxon>
        <taxon>Tremellomycetes</taxon>
        <taxon>Tremellales</taxon>
        <taxon>Cuniculitremaceae</taxon>
        <taxon>Kockovaella</taxon>
    </lineage>
</organism>
<evidence type="ECO:0000256" key="1">
    <source>
        <dbReference type="ARBA" id="ARBA00004128"/>
    </source>
</evidence>
<dbReference type="GeneID" id="33556872"/>
<dbReference type="GO" id="GO:0006914">
    <property type="term" value="P:autophagy"/>
    <property type="evidence" value="ECO:0007669"/>
    <property type="project" value="UniProtKB-KW"/>
</dbReference>
<keyword evidence="5 8" id="KW-1133">Transmembrane helix</keyword>
<dbReference type="RefSeq" id="XP_021873019.1">
    <property type="nucleotide sequence ID" value="XM_022015064.1"/>
</dbReference>
<dbReference type="OrthoDB" id="42657at2759"/>
<dbReference type="InParanoid" id="A0A1Y1UNV9"/>
<dbReference type="InterPro" id="IPR024671">
    <property type="entry name" value="Atg22-like"/>
</dbReference>
<dbReference type="InterPro" id="IPR036259">
    <property type="entry name" value="MFS_trans_sf"/>
</dbReference>
<evidence type="ECO:0000313" key="10">
    <source>
        <dbReference type="Proteomes" id="UP000193218"/>
    </source>
</evidence>
<dbReference type="Gene3D" id="1.20.1250.20">
    <property type="entry name" value="MFS general substrate transporter like domains"/>
    <property type="match status" value="1"/>
</dbReference>
<feature type="transmembrane region" description="Helical" evidence="8">
    <location>
        <begin position="149"/>
        <end position="170"/>
    </location>
</feature>
<comment type="subcellular location">
    <subcellularLocation>
        <location evidence="1 8">Vacuole membrane</location>
        <topology evidence="1 8">Multi-pass membrane protein</topology>
    </subcellularLocation>
</comment>
<gene>
    <name evidence="9" type="ORF">BD324DRAFT_618676</name>
</gene>
<evidence type="ECO:0000256" key="3">
    <source>
        <dbReference type="ARBA" id="ARBA00022448"/>
    </source>
</evidence>
<comment type="caution">
    <text evidence="9">The sequence shown here is derived from an EMBL/GenBank/DDBJ whole genome shotgun (WGS) entry which is preliminary data.</text>
</comment>
<evidence type="ECO:0000256" key="6">
    <source>
        <dbReference type="ARBA" id="ARBA00023006"/>
    </source>
</evidence>
<feature type="transmembrane region" description="Helical" evidence="8">
    <location>
        <begin position="120"/>
        <end position="143"/>
    </location>
</feature>
<accession>A0A1Y1UNV9</accession>
<evidence type="ECO:0000256" key="2">
    <source>
        <dbReference type="ARBA" id="ARBA00006978"/>
    </source>
</evidence>
<evidence type="ECO:0000313" key="9">
    <source>
        <dbReference type="EMBL" id="ORX39156.1"/>
    </source>
</evidence>
<dbReference type="STRING" id="4999.A0A1Y1UNV9"/>
<dbReference type="EMBL" id="NBSH01000003">
    <property type="protein sequence ID" value="ORX39156.1"/>
    <property type="molecule type" value="Genomic_DNA"/>
</dbReference>
<evidence type="ECO:0000256" key="8">
    <source>
        <dbReference type="RuleBase" id="RU363073"/>
    </source>
</evidence>
<keyword evidence="3 8" id="KW-0813">Transport</keyword>
<feature type="transmembrane region" description="Helical" evidence="8">
    <location>
        <begin position="182"/>
        <end position="202"/>
    </location>
</feature>
<reference evidence="9 10" key="1">
    <citation type="submission" date="2017-03" db="EMBL/GenBank/DDBJ databases">
        <title>Widespread Adenine N6-methylation of Active Genes in Fungi.</title>
        <authorList>
            <consortium name="DOE Joint Genome Institute"/>
            <person name="Mondo S.J."/>
            <person name="Dannebaum R.O."/>
            <person name="Kuo R.C."/>
            <person name="Louie K.B."/>
            <person name="Bewick A.J."/>
            <person name="Labutti K."/>
            <person name="Haridas S."/>
            <person name="Kuo A."/>
            <person name="Salamov A."/>
            <person name="Ahrendt S.R."/>
            <person name="Lau R."/>
            <person name="Bowen B.P."/>
            <person name="Lipzen A."/>
            <person name="Sullivan W."/>
            <person name="Andreopoulos W.B."/>
            <person name="Clum A."/>
            <person name="Lindquist E."/>
            <person name="Daum C."/>
            <person name="Northen T.R."/>
            <person name="Ramamoorthy G."/>
            <person name="Schmitz R.J."/>
            <person name="Gryganskyi A."/>
            <person name="Culley D."/>
            <person name="Magnuson J."/>
            <person name="James T.Y."/>
            <person name="O'Malley M.A."/>
            <person name="Stajich J.E."/>
            <person name="Spatafora J.W."/>
            <person name="Visel A."/>
            <person name="Grigoriev I.V."/>
        </authorList>
    </citation>
    <scope>NUCLEOTIDE SEQUENCE [LARGE SCALE GENOMIC DNA]</scope>
    <source>
        <strain evidence="9 10">NRRL Y-17943</strain>
    </source>
</reference>
<dbReference type="PANTHER" id="PTHR23519:SF5">
    <property type="entry name" value="AUTOPHAGY-RELATED PROTEIN"/>
    <property type="match status" value="1"/>
</dbReference>
<sequence length="552" mass="61278">MGSQHNHDGAIRKTTSLVHLEDVAEEQTEIAERDEDRRCGEQDISSDAAKAVIVQNDLIESEAKRVPTSSKEYWCYCVFCFAQLGTGIGTDGGALRQALTSLAWPTGTIRWGRHEIPLNVFLLDLNGLLYLIQMIVLLVLGSYADYGRWRYWLLMSFDAVLICCMLGLSTLKQAASWRIAQLLWMIGCLSSNILGTFFNASFPELVRNLPRVQASENAVRSGQKSPEDHAEMDMLERATLYNWVNTIGSASVVTASSIAVCLSQALGTGKEQLITTYRVLLAYFAAMTLLFSLPYLVTSKRRPGAKMPKGSRWWSLGPKQIYLAAKHLRYLRQCFLYLLAYFLLCEAFGTSGGLVSIVQNEVLDYSPGAINTLAMLSNISGGTGTFACLLAQKRWRFTIKQGVCYGAFMACLPIMWGAIGLYTSKIGFHNTWEFWILPFWNFHTAAWGSYNISMITEVVPAPKMFLFFALFSAVGKTSGFIGPLVTSYIIEAAGGNTNVAFVFLTGVGLLGVYFLSCVDTDQAKIDNAEFLRREEMGFAEERETETSPLLQS</sequence>
<keyword evidence="6 8" id="KW-0072">Autophagy</keyword>
<evidence type="ECO:0000256" key="4">
    <source>
        <dbReference type="ARBA" id="ARBA00022692"/>
    </source>
</evidence>
<comment type="function">
    <text evidence="8">Vacuolar effluxer which mediate the efflux of amino acids resulting from autophagic degradation. The release of autophagic amino acids allows the maintenance of protein synthesis and viability during nitrogen starvation.</text>
</comment>
<dbReference type="AlphaFoldDB" id="A0A1Y1UNV9"/>
<evidence type="ECO:0000256" key="5">
    <source>
        <dbReference type="ARBA" id="ARBA00022989"/>
    </source>
</evidence>
<feature type="transmembrane region" description="Helical" evidence="8">
    <location>
        <begin position="403"/>
        <end position="422"/>
    </location>
</feature>
<keyword evidence="10" id="KW-1185">Reference proteome</keyword>
<dbReference type="PANTHER" id="PTHR23519">
    <property type="entry name" value="AUTOPHAGY-RELATED PROTEIN 22"/>
    <property type="match status" value="1"/>
</dbReference>
<feature type="transmembrane region" description="Helical" evidence="8">
    <location>
        <begin position="434"/>
        <end position="453"/>
    </location>
</feature>
<keyword evidence="8" id="KW-0029">Amino-acid transport</keyword>
<dbReference type="GO" id="GO:0006865">
    <property type="term" value="P:amino acid transport"/>
    <property type="evidence" value="ECO:0007669"/>
    <property type="project" value="UniProtKB-KW"/>
</dbReference>
<feature type="transmembrane region" description="Helical" evidence="8">
    <location>
        <begin position="335"/>
        <end position="358"/>
    </location>
</feature>
<feature type="transmembrane region" description="Helical" evidence="8">
    <location>
        <begin position="370"/>
        <end position="391"/>
    </location>
</feature>